<evidence type="ECO:0000313" key="8">
    <source>
        <dbReference type="Proteomes" id="UP000502136"/>
    </source>
</evidence>
<dbReference type="InterPro" id="IPR018062">
    <property type="entry name" value="HTH_AraC-typ_CS"/>
</dbReference>
<organism evidence="7 8">
    <name type="scientific">Paenibacillus albicereus</name>
    <dbReference type="NCBI Taxonomy" id="2726185"/>
    <lineage>
        <taxon>Bacteria</taxon>
        <taxon>Bacillati</taxon>
        <taxon>Bacillota</taxon>
        <taxon>Bacilli</taxon>
        <taxon>Bacillales</taxon>
        <taxon>Paenibacillaceae</taxon>
        <taxon>Paenibacillus</taxon>
    </lineage>
</organism>
<dbReference type="InterPro" id="IPR018060">
    <property type="entry name" value="HTH_AraC"/>
</dbReference>
<dbReference type="PROSITE" id="PS00041">
    <property type="entry name" value="HTH_ARAC_FAMILY_1"/>
    <property type="match status" value="1"/>
</dbReference>
<name>A0A6H2H0K2_9BACL</name>
<feature type="domain" description="Response regulatory" evidence="6">
    <location>
        <begin position="2"/>
        <end position="119"/>
    </location>
</feature>
<dbReference type="Gene3D" id="3.40.50.2300">
    <property type="match status" value="1"/>
</dbReference>
<gene>
    <name evidence="7" type="ORF">HGI30_17505</name>
</gene>
<dbReference type="InterPro" id="IPR020449">
    <property type="entry name" value="Tscrpt_reg_AraC-type_HTH"/>
</dbReference>
<evidence type="ECO:0000256" key="2">
    <source>
        <dbReference type="ARBA" id="ARBA00023125"/>
    </source>
</evidence>
<dbReference type="AlphaFoldDB" id="A0A6H2H0K2"/>
<feature type="domain" description="HTH araC/xylS-type" evidence="5">
    <location>
        <begin position="430"/>
        <end position="528"/>
    </location>
</feature>
<dbReference type="Proteomes" id="UP000502136">
    <property type="component" value="Chromosome"/>
</dbReference>
<dbReference type="SMART" id="SM00342">
    <property type="entry name" value="HTH_ARAC"/>
    <property type="match status" value="1"/>
</dbReference>
<evidence type="ECO:0000259" key="5">
    <source>
        <dbReference type="PROSITE" id="PS01124"/>
    </source>
</evidence>
<accession>A0A6H2H0K2</accession>
<evidence type="ECO:0000259" key="6">
    <source>
        <dbReference type="PROSITE" id="PS50110"/>
    </source>
</evidence>
<evidence type="ECO:0000256" key="4">
    <source>
        <dbReference type="PROSITE-ProRule" id="PRU00169"/>
    </source>
</evidence>
<dbReference type="Gene3D" id="1.10.10.60">
    <property type="entry name" value="Homeodomain-like"/>
    <property type="match status" value="2"/>
</dbReference>
<keyword evidence="4" id="KW-0597">Phosphoprotein</keyword>
<dbReference type="RefSeq" id="WP_168908731.1">
    <property type="nucleotide sequence ID" value="NZ_CP051428.1"/>
</dbReference>
<evidence type="ECO:0000313" key="7">
    <source>
        <dbReference type="EMBL" id="QJC53190.1"/>
    </source>
</evidence>
<dbReference type="GO" id="GO:0003700">
    <property type="term" value="F:DNA-binding transcription factor activity"/>
    <property type="evidence" value="ECO:0007669"/>
    <property type="project" value="InterPro"/>
</dbReference>
<dbReference type="InterPro" id="IPR011006">
    <property type="entry name" value="CheY-like_superfamily"/>
</dbReference>
<dbReference type="Pfam" id="PF00072">
    <property type="entry name" value="Response_reg"/>
    <property type="match status" value="1"/>
</dbReference>
<dbReference type="GO" id="GO:0043565">
    <property type="term" value="F:sequence-specific DNA binding"/>
    <property type="evidence" value="ECO:0007669"/>
    <property type="project" value="InterPro"/>
</dbReference>
<dbReference type="PANTHER" id="PTHR43280">
    <property type="entry name" value="ARAC-FAMILY TRANSCRIPTIONAL REGULATOR"/>
    <property type="match status" value="1"/>
</dbReference>
<proteinExistence type="predicted"/>
<dbReference type="SUPFAM" id="SSF52172">
    <property type="entry name" value="CheY-like"/>
    <property type="match status" value="1"/>
</dbReference>
<protein>
    <submittedName>
        <fullName evidence="7">Response regulator</fullName>
    </submittedName>
</protein>
<dbReference type="PROSITE" id="PS01124">
    <property type="entry name" value="HTH_ARAC_FAMILY_2"/>
    <property type="match status" value="1"/>
</dbReference>
<dbReference type="EMBL" id="CP051428">
    <property type="protein sequence ID" value="QJC53190.1"/>
    <property type="molecule type" value="Genomic_DNA"/>
</dbReference>
<evidence type="ECO:0000256" key="3">
    <source>
        <dbReference type="ARBA" id="ARBA00023163"/>
    </source>
</evidence>
<feature type="modified residue" description="4-aspartylphosphate" evidence="4">
    <location>
        <position position="54"/>
    </location>
</feature>
<dbReference type="Pfam" id="PF12833">
    <property type="entry name" value="HTH_18"/>
    <property type="match status" value="1"/>
</dbReference>
<dbReference type="PRINTS" id="PR00032">
    <property type="entry name" value="HTHARAC"/>
</dbReference>
<dbReference type="PANTHER" id="PTHR43280:SF2">
    <property type="entry name" value="HTH-TYPE TRANSCRIPTIONAL REGULATOR EXSA"/>
    <property type="match status" value="1"/>
</dbReference>
<dbReference type="CDD" id="cd17536">
    <property type="entry name" value="REC_YesN-like"/>
    <property type="match status" value="1"/>
</dbReference>
<evidence type="ECO:0000256" key="1">
    <source>
        <dbReference type="ARBA" id="ARBA00023015"/>
    </source>
</evidence>
<reference evidence="7 8" key="1">
    <citation type="submission" date="2020-04" db="EMBL/GenBank/DDBJ databases">
        <title>Novel Paenibacillus strain UniB2 isolated from commercial digestive syrup.</title>
        <authorList>
            <person name="Thorat V."/>
            <person name="Kirdat K."/>
            <person name="Tiwarekar B."/>
            <person name="Yadav A."/>
        </authorList>
    </citation>
    <scope>NUCLEOTIDE SEQUENCE [LARGE SCALE GENOMIC DNA]</scope>
    <source>
        <strain evidence="7 8">UniB2</strain>
    </source>
</reference>
<keyword evidence="8" id="KW-1185">Reference proteome</keyword>
<dbReference type="PROSITE" id="PS50110">
    <property type="entry name" value="RESPONSE_REGULATORY"/>
    <property type="match status" value="1"/>
</dbReference>
<dbReference type="SUPFAM" id="SSF46689">
    <property type="entry name" value="Homeodomain-like"/>
    <property type="match status" value="2"/>
</dbReference>
<dbReference type="InterPro" id="IPR009057">
    <property type="entry name" value="Homeodomain-like_sf"/>
</dbReference>
<keyword evidence="1" id="KW-0805">Transcription regulation</keyword>
<dbReference type="KEGG" id="palr:HGI30_17505"/>
<dbReference type="InterPro" id="IPR001789">
    <property type="entry name" value="Sig_transdc_resp-reg_receiver"/>
</dbReference>
<dbReference type="SMART" id="SM00448">
    <property type="entry name" value="REC"/>
    <property type="match status" value="1"/>
</dbReference>
<dbReference type="GO" id="GO:0000160">
    <property type="term" value="P:phosphorelay signal transduction system"/>
    <property type="evidence" value="ECO:0007669"/>
    <property type="project" value="InterPro"/>
</dbReference>
<keyword evidence="2" id="KW-0238">DNA-binding</keyword>
<keyword evidence="3" id="KW-0804">Transcription</keyword>
<sequence>MNVLIVDDESHAREAAKLLVDWHGLGFQRVLEADNGEAAKMLMDEHGPILILTDIHMPITNGLRFMEWISTHHPDAKVIAISGYNDFDYVRKTMKYGGRDYILKPIDPDQLNEAVHRALEEHRAETKEKQRQVESGIALNQYKPVYWSHLFGRLLAGSQEAEAAAVQLKAEFSGFPDQAPMQAVLLSLYPIPDKLLRRFRGDRELLDFAIVNVLNDLLRTEWRCGYAFRSSDTPDELVALFWDGFDRLEERVRQLMEAVSMTLKAELHAGIGSKEERASAAWQSVKEARSSLSQRNLLAPEQRIHRSGPPASSAALPNLSAIGDALRLSIQVRNAAEATASLGQWFRLVRSHGVVTPAHVRAWETQMSVMRSRIEQEYGIETLRDHELPVVFSDQGRLLLDETEKEWRLLLLDWIDALLRSIRQERSIIDEMSSYISSHLEEDLSLQALASRFFLSREHVSRRFKQETGQTLSDYVESMRMDKARKLLSSPELRVGDVAVQVGYADEKYFSKVFKKHAGLSPGQYRQRS</sequence>